<dbReference type="RefSeq" id="WP_160063901.1">
    <property type="nucleotide sequence ID" value="NZ_WUYX01000024.1"/>
</dbReference>
<dbReference type="InterPro" id="IPR027477">
    <property type="entry name" value="Succ_DH/fumarate_Rdtase_cat_sf"/>
</dbReference>
<protein>
    <recommendedName>
        <fullName evidence="4">L-aspartate oxidase</fullName>
        <ecNumber evidence="4">1.4.3.16</ecNumber>
    </recommendedName>
</protein>
<dbReference type="Gene3D" id="3.50.50.60">
    <property type="entry name" value="FAD/NAD(P)-binding domain"/>
    <property type="match status" value="2"/>
</dbReference>
<dbReference type="InterPro" id="IPR005288">
    <property type="entry name" value="NadB"/>
</dbReference>
<name>A0A6B0VJN0_9EURY</name>
<evidence type="ECO:0000256" key="1">
    <source>
        <dbReference type="ARBA" id="ARBA00001974"/>
    </source>
</evidence>
<dbReference type="PRINTS" id="PR00368">
    <property type="entry name" value="FADPNR"/>
</dbReference>
<comment type="caution">
    <text evidence="11">The sequence shown here is derived from an EMBL/GenBank/DDBJ whole genome shotgun (WGS) entry which is preliminary data.</text>
</comment>
<evidence type="ECO:0000256" key="3">
    <source>
        <dbReference type="ARBA" id="ARBA00008562"/>
    </source>
</evidence>
<proteinExistence type="inferred from homology"/>
<dbReference type="AlphaFoldDB" id="A0A6B0VJN0"/>
<sequence>MTDTPDAPAETASEPETADVLVVGSGIAGCAAALQAAREGSDVLLLTKATKPDDASTDWAQGGISTTRGDPESLKEDILDASDGTADPDAVDTLVENADDAVEDVLLDTLEIEFDETEGGEFDYTREAAHSEYRILHVDAATGTHILRPFLNHVDDHENIDVRQDTAALELLTHEGRVHGVLTDEETTGHPIYAGATILATGGIGALYTRSTNPDDATGDGIAMAALAGADVADLEYVQFHPTAYAGDDPFLLSEALRGEGAVLRNGDVSESEDSEARETESPGGERFMDDYHPQGDLAPRDVVARAVETEREETGEVVLDVSTLEGEFAEEYPAIAEKCRDRGVEGDEIPVAPCEHFLCGGIDVDENGRTSLDRLYAVGECARTGVHGANRLASTSLLEGLVWGLRAGGDAVESGADPEIVEAPELRNSDPELPERFAAEKSIRLKRTMDEYLGLERDPDEIARASAVLRRLKGEVDAYIRTRTARDLYELRNASVVALLIARAASENTESTGCHYVVSEGESAAEQPADD</sequence>
<dbReference type="UniPathway" id="UPA00253">
    <property type="reaction ID" value="UER00326"/>
</dbReference>
<comment type="similarity">
    <text evidence="3">Belongs to the FAD-dependent oxidoreductase 2 family. NadB subfamily.</text>
</comment>
<dbReference type="Gene3D" id="1.20.58.100">
    <property type="entry name" value="Fumarate reductase/succinate dehydrogenase flavoprotein-like, C-terminal domain"/>
    <property type="match status" value="1"/>
</dbReference>
<dbReference type="EMBL" id="WUYX01000024">
    <property type="protein sequence ID" value="MXV61750.1"/>
    <property type="molecule type" value="Genomic_DNA"/>
</dbReference>
<dbReference type="EC" id="1.4.3.16" evidence="4"/>
<dbReference type="GO" id="GO:0008734">
    <property type="term" value="F:L-aspartate oxidase activity"/>
    <property type="evidence" value="ECO:0007669"/>
    <property type="project" value="UniProtKB-EC"/>
</dbReference>
<accession>A0A6B0VJN0</accession>
<evidence type="ECO:0000256" key="4">
    <source>
        <dbReference type="ARBA" id="ARBA00012173"/>
    </source>
</evidence>
<evidence type="ECO:0000313" key="12">
    <source>
        <dbReference type="Proteomes" id="UP000434101"/>
    </source>
</evidence>
<comment type="pathway">
    <text evidence="2">Cofactor biosynthesis; NAD(+) biosynthesis; iminoaspartate from L-aspartate (oxidase route): step 1/1.</text>
</comment>
<dbReference type="PRINTS" id="PR00411">
    <property type="entry name" value="PNDRDTASEI"/>
</dbReference>
<dbReference type="Pfam" id="PF00890">
    <property type="entry name" value="FAD_binding_2"/>
    <property type="match status" value="1"/>
</dbReference>
<keyword evidence="5" id="KW-0285">Flavoprotein</keyword>
<dbReference type="PANTHER" id="PTHR42716">
    <property type="entry name" value="L-ASPARTATE OXIDASE"/>
    <property type="match status" value="1"/>
</dbReference>
<feature type="region of interest" description="Disordered" evidence="9">
    <location>
        <begin position="264"/>
        <end position="296"/>
    </location>
</feature>
<keyword evidence="8" id="KW-0560">Oxidoreductase</keyword>
<dbReference type="SUPFAM" id="SSF46977">
    <property type="entry name" value="Succinate dehydrogenase/fumarate reductase flavoprotein C-terminal domain"/>
    <property type="match status" value="1"/>
</dbReference>
<evidence type="ECO:0000256" key="7">
    <source>
        <dbReference type="ARBA" id="ARBA00022827"/>
    </source>
</evidence>
<dbReference type="PANTHER" id="PTHR42716:SF2">
    <property type="entry name" value="L-ASPARTATE OXIDASE, CHLOROPLASTIC"/>
    <property type="match status" value="1"/>
</dbReference>
<dbReference type="Gene3D" id="3.90.700.10">
    <property type="entry name" value="Succinate dehydrogenase/fumarate reductase flavoprotein, catalytic domain"/>
    <property type="match status" value="1"/>
</dbReference>
<evidence type="ECO:0000313" key="11">
    <source>
        <dbReference type="EMBL" id="MXV61750.1"/>
    </source>
</evidence>
<organism evidence="11 12">
    <name type="scientific">Natronorubrum halalkaliphilum</name>
    <dbReference type="NCBI Taxonomy" id="2691917"/>
    <lineage>
        <taxon>Archaea</taxon>
        <taxon>Methanobacteriati</taxon>
        <taxon>Methanobacteriota</taxon>
        <taxon>Stenosarchaea group</taxon>
        <taxon>Halobacteria</taxon>
        <taxon>Halobacteriales</taxon>
        <taxon>Natrialbaceae</taxon>
        <taxon>Natronorubrum</taxon>
    </lineage>
</organism>
<keyword evidence="12" id="KW-1185">Reference proteome</keyword>
<evidence type="ECO:0000256" key="6">
    <source>
        <dbReference type="ARBA" id="ARBA00022642"/>
    </source>
</evidence>
<dbReference type="GO" id="GO:0009435">
    <property type="term" value="P:NAD+ biosynthetic process"/>
    <property type="evidence" value="ECO:0007669"/>
    <property type="project" value="UniProtKB-UniPathway"/>
</dbReference>
<dbReference type="InterPro" id="IPR037099">
    <property type="entry name" value="Fum_R/Succ_DH_flav-like_C_sf"/>
</dbReference>
<dbReference type="OrthoDB" id="305271at2157"/>
<feature type="domain" description="FAD-dependent oxidoreductase 2 FAD-binding" evidence="10">
    <location>
        <begin position="19"/>
        <end position="398"/>
    </location>
</feature>
<dbReference type="SUPFAM" id="SSF51905">
    <property type="entry name" value="FAD/NAD(P)-binding domain"/>
    <property type="match status" value="1"/>
</dbReference>
<reference evidence="11 12" key="1">
    <citation type="submission" date="2020-01" db="EMBL/GenBank/DDBJ databases">
        <title>Natronorubrum sp. JWXQ-INN 674 isolated from Inner Mongolia Autonomous Region of China.</title>
        <authorList>
            <person name="Xue Q."/>
        </authorList>
    </citation>
    <scope>NUCLEOTIDE SEQUENCE [LARGE SCALE GENOMIC DNA]</scope>
    <source>
        <strain evidence="11 12">JWXQ-INN-674</strain>
    </source>
</reference>
<evidence type="ECO:0000256" key="9">
    <source>
        <dbReference type="SAM" id="MobiDB-lite"/>
    </source>
</evidence>
<gene>
    <name evidence="11" type="ORF">GS429_06655</name>
</gene>
<evidence type="ECO:0000256" key="5">
    <source>
        <dbReference type="ARBA" id="ARBA00022630"/>
    </source>
</evidence>
<feature type="compositionally biased region" description="Basic and acidic residues" evidence="9">
    <location>
        <begin position="287"/>
        <end position="296"/>
    </location>
</feature>
<keyword evidence="7" id="KW-0274">FAD</keyword>
<dbReference type="Proteomes" id="UP000434101">
    <property type="component" value="Unassembled WGS sequence"/>
</dbReference>
<keyword evidence="6" id="KW-0662">Pyridine nucleotide biosynthesis</keyword>
<evidence type="ECO:0000256" key="2">
    <source>
        <dbReference type="ARBA" id="ARBA00004950"/>
    </source>
</evidence>
<evidence type="ECO:0000259" key="10">
    <source>
        <dbReference type="Pfam" id="PF00890"/>
    </source>
</evidence>
<dbReference type="SUPFAM" id="SSF56425">
    <property type="entry name" value="Succinate dehydrogenase/fumarate reductase flavoprotein, catalytic domain"/>
    <property type="match status" value="1"/>
</dbReference>
<comment type="cofactor">
    <cofactor evidence="1">
        <name>FAD</name>
        <dbReference type="ChEBI" id="CHEBI:57692"/>
    </cofactor>
</comment>
<dbReference type="InterPro" id="IPR036188">
    <property type="entry name" value="FAD/NAD-bd_sf"/>
</dbReference>
<dbReference type="InterPro" id="IPR003953">
    <property type="entry name" value="FAD-dep_OxRdtase_2_FAD-bd"/>
</dbReference>
<evidence type="ECO:0000256" key="8">
    <source>
        <dbReference type="ARBA" id="ARBA00023002"/>
    </source>
</evidence>